<dbReference type="GeneID" id="58005082"/>
<dbReference type="PANTHER" id="PTHR10434:SF9">
    <property type="entry name" value="PHOSPHOLIPID_GLYCEROL ACYLTRANSFERASE DOMAIN-CONTAINING PROTEIN"/>
    <property type="match status" value="1"/>
</dbReference>
<dbReference type="eggNOG" id="COG0204">
    <property type="taxonomic scope" value="Bacteria"/>
</dbReference>
<gene>
    <name evidence="5" type="ORF">GW15_0201035</name>
</gene>
<dbReference type="RefSeq" id="WP_042821005.1">
    <property type="nucleotide sequence ID" value="NZ_CP053649.1"/>
</dbReference>
<dbReference type="Proteomes" id="UP000028012">
    <property type="component" value="Unassembled WGS sequence"/>
</dbReference>
<dbReference type="GO" id="GO:0006654">
    <property type="term" value="P:phosphatidic acid biosynthetic process"/>
    <property type="evidence" value="ECO:0007669"/>
    <property type="project" value="TreeGrafter"/>
</dbReference>
<reference evidence="5 6" key="1">
    <citation type="submission" date="2014-09" db="EMBL/GenBank/DDBJ databases">
        <title>A draft genome sequence for Xanthomonas axonopodis pv. vasculorum NCPPB 900.</title>
        <authorList>
            <person name="Harrison J."/>
            <person name="Studholme D.J."/>
        </authorList>
    </citation>
    <scope>NUCLEOTIDE SEQUENCE [LARGE SCALE GENOMIC DNA]</scope>
    <source>
        <strain evidence="5 6">NCPPB 900</strain>
    </source>
</reference>
<evidence type="ECO:0000256" key="4">
    <source>
        <dbReference type="SAM" id="MobiDB-lite"/>
    </source>
</evidence>
<keyword evidence="3 5" id="KW-0012">Acyltransferase</keyword>
<evidence type="ECO:0000313" key="5">
    <source>
        <dbReference type="EMBL" id="KGE53669.1"/>
    </source>
</evidence>
<sequence>MSHTDPSLPPVTQANILLQPPPPRMPRAHGRFIRWLGRTVLRVTGWRLLGRLPDEPKLVMIVAPHSSNWDGFLGFAAKFALGFEVRVLGKAQLFWWPLGPLLRKLGGIPLDRSSPQGTIGQAVRLIRNSKQMWYVITPEGTRKRVEQWKAGFWKIASDAKVPILPVYFDYPSKTVGIGEPFWTGNDMAADIAAIRTWYRPWRGKHRDTL</sequence>
<dbReference type="STRING" id="325777.GW15_0201035"/>
<evidence type="ECO:0000256" key="3">
    <source>
        <dbReference type="ARBA" id="ARBA00023315"/>
    </source>
</evidence>
<accession>A0A098Q2S7</accession>
<dbReference type="CDD" id="cd07988">
    <property type="entry name" value="LPLAT_ABO13168-like"/>
    <property type="match status" value="1"/>
</dbReference>
<keyword evidence="2 5" id="KW-0808">Transferase</keyword>
<evidence type="ECO:0000313" key="6">
    <source>
        <dbReference type="Proteomes" id="UP000028012"/>
    </source>
</evidence>
<dbReference type="PANTHER" id="PTHR10434">
    <property type="entry name" value="1-ACYL-SN-GLYCEROL-3-PHOSPHATE ACYLTRANSFERASE"/>
    <property type="match status" value="1"/>
</dbReference>
<dbReference type="Pfam" id="PF01553">
    <property type="entry name" value="Acyltransferase"/>
    <property type="match status" value="1"/>
</dbReference>
<evidence type="ECO:0000256" key="2">
    <source>
        <dbReference type="ARBA" id="ARBA00022679"/>
    </source>
</evidence>
<evidence type="ECO:0000256" key="1">
    <source>
        <dbReference type="ARBA" id="ARBA00005189"/>
    </source>
</evidence>
<comment type="pathway">
    <text evidence="1">Lipid metabolism.</text>
</comment>
<proteinExistence type="predicted"/>
<dbReference type="GO" id="GO:0003841">
    <property type="term" value="F:1-acylglycerol-3-phosphate O-acyltransferase activity"/>
    <property type="evidence" value="ECO:0007669"/>
    <property type="project" value="TreeGrafter"/>
</dbReference>
<protein>
    <submittedName>
        <fullName evidence="5">Acyltransferase</fullName>
    </submittedName>
</protein>
<dbReference type="SUPFAM" id="SSF69593">
    <property type="entry name" value="Glycerol-3-phosphate (1)-acyltransferase"/>
    <property type="match status" value="1"/>
</dbReference>
<name>A0A098Q2S7_9XANT</name>
<dbReference type="EMBL" id="JPHD02000009">
    <property type="protein sequence ID" value="KGE53669.1"/>
    <property type="molecule type" value="Genomic_DNA"/>
</dbReference>
<feature type="compositionally biased region" description="Polar residues" evidence="4">
    <location>
        <begin position="1"/>
        <end position="16"/>
    </location>
</feature>
<feature type="region of interest" description="Disordered" evidence="4">
    <location>
        <begin position="1"/>
        <end position="23"/>
    </location>
</feature>
<comment type="caution">
    <text evidence="5">The sequence shown here is derived from an EMBL/GenBank/DDBJ whole genome shotgun (WGS) entry which is preliminary data.</text>
</comment>
<organism evidence="5 6">
    <name type="scientific">Xanthomonas axonopodis pv. vasculorum</name>
    <dbReference type="NCBI Taxonomy" id="325777"/>
    <lineage>
        <taxon>Bacteria</taxon>
        <taxon>Pseudomonadati</taxon>
        <taxon>Pseudomonadota</taxon>
        <taxon>Gammaproteobacteria</taxon>
        <taxon>Lysobacterales</taxon>
        <taxon>Lysobacteraceae</taxon>
        <taxon>Xanthomonas</taxon>
    </lineage>
</organism>
<dbReference type="AlphaFoldDB" id="A0A098Q2S7"/>
<dbReference type="SMART" id="SM00563">
    <property type="entry name" value="PlsC"/>
    <property type="match status" value="1"/>
</dbReference>
<dbReference type="InterPro" id="IPR002123">
    <property type="entry name" value="Plipid/glycerol_acylTrfase"/>
</dbReference>
<dbReference type="HOGENOM" id="CLU_099447_0_0_6"/>